<evidence type="ECO:0000259" key="13">
    <source>
        <dbReference type="Pfam" id="PF20266"/>
    </source>
</evidence>
<dbReference type="PANTHER" id="PTHR10656:SF42">
    <property type="entry name" value="CYCLIC GMP-AMP SYNTHASE-LIKE PROTEIN-RELATED"/>
    <property type="match status" value="1"/>
</dbReference>
<keyword evidence="10" id="KW-0342">GTP-binding</keyword>
<dbReference type="EMBL" id="QDEB01014826">
    <property type="protein sequence ID" value="RZC41710.1"/>
    <property type="molecule type" value="Genomic_DNA"/>
</dbReference>
<keyword evidence="7" id="KW-0547">Nucleotide-binding</keyword>
<evidence type="ECO:0000256" key="9">
    <source>
        <dbReference type="ARBA" id="ARBA00022842"/>
    </source>
</evidence>
<feature type="domain" description="Mab-21-like nucleotidyltransferase" evidence="12">
    <location>
        <begin position="471"/>
        <end position="548"/>
    </location>
</feature>
<feature type="domain" description="Mab-21-like nucleotidyltransferase" evidence="12">
    <location>
        <begin position="76"/>
        <end position="278"/>
    </location>
</feature>
<dbReference type="InterPro" id="IPR046906">
    <property type="entry name" value="Mab-21_HhH/H2TH-like"/>
</dbReference>
<dbReference type="Pfam" id="PF03281">
    <property type="entry name" value="Mab-21"/>
    <property type="match status" value="2"/>
</dbReference>
<dbReference type="AlphaFoldDB" id="A0A482W965"/>
<evidence type="ECO:0000313" key="15">
    <source>
        <dbReference type="Proteomes" id="UP000292052"/>
    </source>
</evidence>
<evidence type="ECO:0000256" key="5">
    <source>
        <dbReference type="ARBA" id="ARBA00022695"/>
    </source>
</evidence>
<dbReference type="OrthoDB" id="6054650at2759"/>
<dbReference type="Proteomes" id="UP000292052">
    <property type="component" value="Unassembled WGS sequence"/>
</dbReference>
<evidence type="ECO:0000256" key="1">
    <source>
        <dbReference type="ARBA" id="ARBA00001936"/>
    </source>
</evidence>
<evidence type="ECO:0000256" key="2">
    <source>
        <dbReference type="ARBA" id="ARBA00001946"/>
    </source>
</evidence>
<keyword evidence="11" id="KW-0464">Manganese</keyword>
<gene>
    <name evidence="14" type="ORF">BDFB_006633</name>
</gene>
<keyword evidence="4" id="KW-0808">Transferase</keyword>
<evidence type="ECO:0000256" key="10">
    <source>
        <dbReference type="ARBA" id="ARBA00023134"/>
    </source>
</evidence>
<comment type="cofactor">
    <cofactor evidence="1">
        <name>Mn(2+)</name>
        <dbReference type="ChEBI" id="CHEBI:29035"/>
    </cofactor>
</comment>
<evidence type="ECO:0000313" key="14">
    <source>
        <dbReference type="EMBL" id="RZC41710.1"/>
    </source>
</evidence>
<dbReference type="GO" id="GO:0005524">
    <property type="term" value="F:ATP binding"/>
    <property type="evidence" value="ECO:0007669"/>
    <property type="project" value="UniProtKB-KW"/>
</dbReference>
<keyword evidence="6" id="KW-0479">Metal-binding</keyword>
<organism evidence="14 15">
    <name type="scientific">Asbolus verrucosus</name>
    <name type="common">Desert ironclad beetle</name>
    <dbReference type="NCBI Taxonomy" id="1661398"/>
    <lineage>
        <taxon>Eukaryota</taxon>
        <taxon>Metazoa</taxon>
        <taxon>Ecdysozoa</taxon>
        <taxon>Arthropoda</taxon>
        <taxon>Hexapoda</taxon>
        <taxon>Insecta</taxon>
        <taxon>Pterygota</taxon>
        <taxon>Neoptera</taxon>
        <taxon>Endopterygota</taxon>
        <taxon>Coleoptera</taxon>
        <taxon>Polyphaga</taxon>
        <taxon>Cucujiformia</taxon>
        <taxon>Tenebrionidae</taxon>
        <taxon>Pimeliinae</taxon>
        <taxon>Asbolus</taxon>
    </lineage>
</organism>
<dbReference type="GO" id="GO:0016779">
    <property type="term" value="F:nucleotidyltransferase activity"/>
    <property type="evidence" value="ECO:0007669"/>
    <property type="project" value="UniProtKB-KW"/>
</dbReference>
<evidence type="ECO:0000256" key="8">
    <source>
        <dbReference type="ARBA" id="ARBA00022840"/>
    </source>
</evidence>
<dbReference type="SMART" id="SM01265">
    <property type="entry name" value="Mab-21"/>
    <property type="match status" value="1"/>
</dbReference>
<reference evidence="14 15" key="1">
    <citation type="submission" date="2017-03" db="EMBL/GenBank/DDBJ databases">
        <title>Genome of the blue death feigning beetle - Asbolus verrucosus.</title>
        <authorList>
            <person name="Rider S.D."/>
        </authorList>
    </citation>
    <scope>NUCLEOTIDE SEQUENCE [LARGE SCALE GENOMIC DNA]</scope>
    <source>
        <strain evidence="14">Butters</strain>
        <tissue evidence="14">Head and leg muscle</tissue>
    </source>
</reference>
<evidence type="ECO:0000256" key="3">
    <source>
        <dbReference type="ARBA" id="ARBA00008307"/>
    </source>
</evidence>
<dbReference type="STRING" id="1661398.A0A482W965"/>
<evidence type="ECO:0000256" key="11">
    <source>
        <dbReference type="ARBA" id="ARBA00023211"/>
    </source>
</evidence>
<protein>
    <submittedName>
        <fullName evidence="14">Cyclic GMP-AMP synthase-like</fullName>
    </submittedName>
</protein>
<evidence type="ECO:0000256" key="7">
    <source>
        <dbReference type="ARBA" id="ARBA00022741"/>
    </source>
</evidence>
<comment type="caution">
    <text evidence="14">The sequence shown here is derived from an EMBL/GenBank/DDBJ whole genome shotgun (WGS) entry which is preliminary data.</text>
</comment>
<keyword evidence="8" id="KW-0067">ATP-binding</keyword>
<evidence type="ECO:0000256" key="4">
    <source>
        <dbReference type="ARBA" id="ARBA00022679"/>
    </source>
</evidence>
<dbReference type="InterPro" id="IPR024810">
    <property type="entry name" value="MAB21L/cGLR"/>
</dbReference>
<dbReference type="Gene3D" id="3.30.460.90">
    <property type="match status" value="2"/>
</dbReference>
<dbReference type="PANTHER" id="PTHR10656">
    <property type="entry name" value="CELL FATE DETERMINING PROTEIN MAB21-RELATED"/>
    <property type="match status" value="1"/>
</dbReference>
<proteinExistence type="inferred from homology"/>
<sequence>MVRKRSNGKSEYRKYVGIEQGLIYANTEYISLNRNEAQFNREVAEDIIQKLIRLMRKESPAFDSLYVDIFGGGSGYEGLQISAPDEFDIDILMRIPEETDPVLLENNIPGYVNLQLENFQNLEYFDPELYKEMQTFVDDKNYLLTKEMKGSFMQSIFDRTVKNNLADNMIKIGKFWFKVAGKISTLIALCNFSFQISRVQSLGPAFTLTIEGAGLHLSVDLVPCILLDSSHWPGAGFKDNPYSEPSDFFLVPKSPKKELPHIERYWRLSFQKQEREIIFDCQWLKPTLRIFKTPNLQRIRDRFGHKVSSYALKTIFLWKMEADDPDLDGDIPELWLAPLSYCVVYVCIELSSNWAQFWSLQMLEIYLGCLKKGKIPYFWNSKLDLLNNLTESQIDQCRRDVEGMLQDITDNPLPETILKYLRGGTSIKFKGGPTGAPQIFQIVNKITTAMKRQSPAFARLHVKNFGAGSSYEGLKVGEPGEFDIDFLFKLPEATTPILKEDTIPGFVQLQLRTFGNLALQSTELHRVMRRFVDSQNYLLTSEMKSSFIESVFDKTRFQEFFIVPKQPKRDHPHIDRYWRLSFQMQERKIIFNRFWMKPAIRALKCMRDHFGHNVSSYAIKTVFMRELERLNPALDQYTPELWSQNPLSFCIVYR</sequence>
<evidence type="ECO:0000259" key="12">
    <source>
        <dbReference type="Pfam" id="PF03281"/>
    </source>
</evidence>
<comment type="similarity">
    <text evidence="3">Belongs to the mab-21 family.</text>
</comment>
<comment type="cofactor">
    <cofactor evidence="2">
        <name>Mg(2+)</name>
        <dbReference type="ChEBI" id="CHEBI:18420"/>
    </cofactor>
</comment>
<feature type="domain" description="Mab-21-like HhH/H2TH-like" evidence="13">
    <location>
        <begin position="285"/>
        <end position="402"/>
    </location>
</feature>
<keyword evidence="5" id="KW-0548">Nucleotidyltransferase</keyword>
<accession>A0A482W965</accession>
<dbReference type="GO" id="GO:0046872">
    <property type="term" value="F:metal ion binding"/>
    <property type="evidence" value="ECO:0007669"/>
    <property type="project" value="UniProtKB-KW"/>
</dbReference>
<dbReference type="Pfam" id="PF20266">
    <property type="entry name" value="Mab-21_C"/>
    <property type="match status" value="1"/>
</dbReference>
<dbReference type="Gene3D" id="1.10.1410.40">
    <property type="match status" value="1"/>
</dbReference>
<name>A0A482W965_ASBVE</name>
<dbReference type="GO" id="GO:0005525">
    <property type="term" value="F:GTP binding"/>
    <property type="evidence" value="ECO:0007669"/>
    <property type="project" value="UniProtKB-KW"/>
</dbReference>
<evidence type="ECO:0000256" key="6">
    <source>
        <dbReference type="ARBA" id="ARBA00022723"/>
    </source>
</evidence>
<keyword evidence="9" id="KW-0460">Magnesium</keyword>
<dbReference type="InterPro" id="IPR046903">
    <property type="entry name" value="Mab-21-like_nuc_Trfase"/>
</dbReference>
<keyword evidence="15" id="KW-1185">Reference proteome</keyword>